<dbReference type="PANTHER" id="PTHR47723:SF7">
    <property type="entry name" value="RNASE H FAMILY PROTEIN"/>
    <property type="match status" value="1"/>
</dbReference>
<dbReference type="InterPro" id="IPR053151">
    <property type="entry name" value="RNase_H-like"/>
</dbReference>
<sequence length="188" mass="21610">MIRTIELCKKEIELWQVRWNTPYANTLKLNTDGRAFSNPGKIGGGSILSDLTGSLVYAFSIPCRNCTNNQAETLAAMHGIEWCMQHGYRRIVLEVDSELLTKRLSHTLKPPWQLQQCVKDLTNLIKQLDFFSCHQIFRKANSTADLLSKRSHKSDVVQHYYTFQQLPAIVKGSYLLEKYESIISEERS</sequence>
<dbReference type="Gene3D" id="3.30.420.10">
    <property type="entry name" value="Ribonuclease H-like superfamily/Ribonuclease H"/>
    <property type="match status" value="1"/>
</dbReference>
<protein>
    <submittedName>
        <fullName evidence="3">Uncharacterized protein LOC107016533</fullName>
    </submittedName>
</protein>
<accession>A0ABM1GKS2</accession>
<dbReference type="Proteomes" id="UP000694930">
    <property type="component" value="Chromosome 4"/>
</dbReference>
<proteinExistence type="predicted"/>
<dbReference type="PANTHER" id="PTHR47723">
    <property type="entry name" value="OS05G0353850 PROTEIN"/>
    <property type="match status" value="1"/>
</dbReference>
<gene>
    <name evidence="3" type="primary">LOC107016533</name>
</gene>
<dbReference type="InterPro" id="IPR044730">
    <property type="entry name" value="RNase_H-like_dom_plant"/>
</dbReference>
<name>A0ABM1GKS2_SOLPN</name>
<dbReference type="InterPro" id="IPR012337">
    <property type="entry name" value="RNaseH-like_sf"/>
</dbReference>
<reference evidence="3" key="2">
    <citation type="submission" date="2025-08" db="UniProtKB">
        <authorList>
            <consortium name="RefSeq"/>
        </authorList>
    </citation>
    <scope>IDENTIFICATION</scope>
</reference>
<evidence type="ECO:0000313" key="3">
    <source>
        <dbReference type="RefSeq" id="XP_015072459.1"/>
    </source>
</evidence>
<dbReference type="PROSITE" id="PS50879">
    <property type="entry name" value="RNASE_H_1"/>
    <property type="match status" value="1"/>
</dbReference>
<dbReference type="Pfam" id="PF13456">
    <property type="entry name" value="RVT_3"/>
    <property type="match status" value="1"/>
</dbReference>
<evidence type="ECO:0000313" key="2">
    <source>
        <dbReference type="Proteomes" id="UP000694930"/>
    </source>
</evidence>
<dbReference type="InterPro" id="IPR002156">
    <property type="entry name" value="RNaseH_domain"/>
</dbReference>
<dbReference type="CDD" id="cd06222">
    <property type="entry name" value="RNase_H_like"/>
    <property type="match status" value="1"/>
</dbReference>
<feature type="domain" description="RNase H type-1" evidence="1">
    <location>
        <begin position="23"/>
        <end position="153"/>
    </location>
</feature>
<organism evidence="2 3">
    <name type="scientific">Solanum pennellii</name>
    <name type="common">Tomato</name>
    <name type="synonym">Lycopersicon pennellii</name>
    <dbReference type="NCBI Taxonomy" id="28526"/>
    <lineage>
        <taxon>Eukaryota</taxon>
        <taxon>Viridiplantae</taxon>
        <taxon>Streptophyta</taxon>
        <taxon>Embryophyta</taxon>
        <taxon>Tracheophyta</taxon>
        <taxon>Spermatophyta</taxon>
        <taxon>Magnoliopsida</taxon>
        <taxon>eudicotyledons</taxon>
        <taxon>Gunneridae</taxon>
        <taxon>Pentapetalae</taxon>
        <taxon>asterids</taxon>
        <taxon>lamiids</taxon>
        <taxon>Solanales</taxon>
        <taxon>Solanaceae</taxon>
        <taxon>Solanoideae</taxon>
        <taxon>Solaneae</taxon>
        <taxon>Solanum</taxon>
        <taxon>Solanum subgen. Lycopersicon</taxon>
    </lineage>
</organism>
<dbReference type="GeneID" id="107016533"/>
<keyword evidence="2" id="KW-1185">Reference proteome</keyword>
<dbReference type="InterPro" id="IPR036397">
    <property type="entry name" value="RNaseH_sf"/>
</dbReference>
<evidence type="ECO:0000259" key="1">
    <source>
        <dbReference type="PROSITE" id="PS50879"/>
    </source>
</evidence>
<reference evidence="2" key="1">
    <citation type="journal article" date="2014" name="Nat. Genet.">
        <title>The genome of the stress-tolerant wild tomato species Solanum pennellii.</title>
        <authorList>
            <person name="Bolger A."/>
            <person name="Scossa F."/>
            <person name="Bolger M.E."/>
            <person name="Lanz C."/>
            <person name="Maumus F."/>
            <person name="Tohge T."/>
            <person name="Quesneville H."/>
            <person name="Alseekh S."/>
            <person name="Sorensen I."/>
            <person name="Lichtenstein G."/>
            <person name="Fich E.A."/>
            <person name="Conte M."/>
            <person name="Keller H."/>
            <person name="Schneeberger K."/>
            <person name="Schwacke R."/>
            <person name="Ofner I."/>
            <person name="Vrebalov J."/>
            <person name="Xu Y."/>
            <person name="Osorio S."/>
            <person name="Aflitos S.A."/>
            <person name="Schijlen E."/>
            <person name="Jimenez-Gomez J.M."/>
            <person name="Ryngajllo M."/>
            <person name="Kimura S."/>
            <person name="Kumar R."/>
            <person name="Koenig D."/>
            <person name="Headland L.R."/>
            <person name="Maloof J.N."/>
            <person name="Sinha N."/>
            <person name="van Ham R.C."/>
            <person name="Lankhorst R.K."/>
            <person name="Mao L."/>
            <person name="Vogel A."/>
            <person name="Arsova B."/>
            <person name="Panstruga R."/>
            <person name="Fei Z."/>
            <person name="Rose J.K."/>
            <person name="Zamir D."/>
            <person name="Carrari F."/>
            <person name="Giovannoni J.J."/>
            <person name="Weigel D."/>
            <person name="Usadel B."/>
            <person name="Fernie A.R."/>
        </authorList>
    </citation>
    <scope>NUCLEOTIDE SEQUENCE [LARGE SCALE GENOMIC DNA]</scope>
    <source>
        <strain evidence="2">cv. LA0716</strain>
    </source>
</reference>
<dbReference type="RefSeq" id="XP_015072459.1">
    <property type="nucleotide sequence ID" value="XM_015216973.1"/>
</dbReference>
<dbReference type="SUPFAM" id="SSF53098">
    <property type="entry name" value="Ribonuclease H-like"/>
    <property type="match status" value="1"/>
</dbReference>